<evidence type="ECO:0000256" key="4">
    <source>
        <dbReference type="ARBA" id="ARBA00022692"/>
    </source>
</evidence>
<keyword evidence="16" id="KW-1185">Reference proteome</keyword>
<evidence type="ECO:0000256" key="3">
    <source>
        <dbReference type="ARBA" id="ARBA00022536"/>
    </source>
</evidence>
<dbReference type="InterPro" id="IPR046791">
    <property type="entry name" value="Polycystin_dom"/>
</dbReference>
<dbReference type="PANTHER" id="PTHR24039">
    <property type="entry name" value="FIBRILLIN-RELATED"/>
    <property type="match status" value="1"/>
</dbReference>
<keyword evidence="4 13" id="KW-0812">Transmembrane</keyword>
<evidence type="ECO:0000259" key="14">
    <source>
        <dbReference type="PROSITE" id="PS50026"/>
    </source>
</evidence>
<organism evidence="15 16">
    <name type="scientific">Oikopleura dioica</name>
    <name type="common">Tunicate</name>
    <dbReference type="NCBI Taxonomy" id="34765"/>
    <lineage>
        <taxon>Eukaryota</taxon>
        <taxon>Metazoa</taxon>
        <taxon>Chordata</taxon>
        <taxon>Tunicata</taxon>
        <taxon>Appendicularia</taxon>
        <taxon>Copelata</taxon>
        <taxon>Oikopleuridae</taxon>
        <taxon>Oikopleura</taxon>
    </lineage>
</organism>
<keyword evidence="6" id="KW-0677">Repeat</keyword>
<dbReference type="SMART" id="SM00179">
    <property type="entry name" value="EGF_CA"/>
    <property type="match status" value="6"/>
</dbReference>
<keyword evidence="10 12" id="KW-1015">Disulfide bond</keyword>
<dbReference type="InterPro" id="IPR000742">
    <property type="entry name" value="EGF"/>
</dbReference>
<dbReference type="PROSITE" id="PS00010">
    <property type="entry name" value="ASX_HYDROXYL"/>
    <property type="match status" value="5"/>
</dbReference>
<keyword evidence="7" id="KW-0106">Calcium</keyword>
<feature type="transmembrane region" description="Helical" evidence="13">
    <location>
        <begin position="1456"/>
        <end position="1478"/>
    </location>
</feature>
<feature type="transmembrane region" description="Helical" evidence="13">
    <location>
        <begin position="1523"/>
        <end position="1546"/>
    </location>
</feature>
<evidence type="ECO:0000256" key="11">
    <source>
        <dbReference type="ARBA" id="ARBA00023180"/>
    </source>
</evidence>
<comment type="similarity">
    <text evidence="2">Belongs to the polycystin family.</text>
</comment>
<dbReference type="PROSITE" id="PS01186">
    <property type="entry name" value="EGF_2"/>
    <property type="match status" value="1"/>
</dbReference>
<keyword evidence="8 13" id="KW-1133">Transmembrane helix</keyword>
<protein>
    <submittedName>
        <fullName evidence="15">Oidioi.mRNA.OKI2018_I69.chr1.g1889.t1.cds</fullName>
    </submittedName>
</protein>
<dbReference type="Pfam" id="PF20519">
    <property type="entry name" value="Polycystin_dom"/>
    <property type="match status" value="1"/>
</dbReference>
<feature type="transmembrane region" description="Helical" evidence="13">
    <location>
        <begin position="1361"/>
        <end position="1385"/>
    </location>
</feature>
<reference evidence="15 16" key="1">
    <citation type="submission" date="2021-04" db="EMBL/GenBank/DDBJ databases">
        <authorList>
            <person name="Bliznina A."/>
        </authorList>
    </citation>
    <scope>NUCLEOTIDE SEQUENCE [LARGE SCALE GENOMIC DNA]</scope>
</reference>
<dbReference type="CDD" id="cd00054">
    <property type="entry name" value="EGF_CA"/>
    <property type="match status" value="6"/>
</dbReference>
<dbReference type="PROSITE" id="PS50026">
    <property type="entry name" value="EGF_3"/>
    <property type="match status" value="3"/>
</dbReference>
<proteinExistence type="inferred from homology"/>
<evidence type="ECO:0000256" key="10">
    <source>
        <dbReference type="ARBA" id="ARBA00023157"/>
    </source>
</evidence>
<keyword evidence="5" id="KW-0732">Signal</keyword>
<comment type="subcellular location">
    <subcellularLocation>
        <location evidence="1">Membrane</location>
        <topology evidence="1">Multi-pass membrane protein</topology>
    </subcellularLocation>
</comment>
<feature type="domain" description="EGF-like" evidence="14">
    <location>
        <begin position="150"/>
        <end position="186"/>
    </location>
</feature>
<dbReference type="PROSITE" id="PS01187">
    <property type="entry name" value="EGF_CA"/>
    <property type="match status" value="2"/>
</dbReference>
<feature type="domain" description="EGF-like" evidence="14">
    <location>
        <begin position="197"/>
        <end position="233"/>
    </location>
</feature>
<dbReference type="PANTHER" id="PTHR24039:SF28">
    <property type="entry name" value="EGF-LIKE DOMAIN-CONTAINING PROTEIN"/>
    <property type="match status" value="1"/>
</dbReference>
<feature type="transmembrane region" description="Helical" evidence="13">
    <location>
        <begin position="908"/>
        <end position="929"/>
    </location>
</feature>
<evidence type="ECO:0000313" key="16">
    <source>
        <dbReference type="Proteomes" id="UP001158576"/>
    </source>
</evidence>
<accession>A0ABN7SPC4</accession>
<feature type="transmembrane region" description="Helical" evidence="13">
    <location>
        <begin position="985"/>
        <end position="1007"/>
    </location>
</feature>
<gene>
    <name evidence="15" type="ORF">OKIOD_LOCUS10654</name>
</gene>
<evidence type="ECO:0000256" key="8">
    <source>
        <dbReference type="ARBA" id="ARBA00022989"/>
    </source>
</evidence>
<evidence type="ECO:0000256" key="1">
    <source>
        <dbReference type="ARBA" id="ARBA00004141"/>
    </source>
</evidence>
<comment type="caution">
    <text evidence="12">Lacks conserved residue(s) required for the propagation of feature annotation.</text>
</comment>
<feature type="transmembrane region" description="Helical" evidence="13">
    <location>
        <begin position="689"/>
        <end position="709"/>
    </location>
</feature>
<dbReference type="InterPro" id="IPR049883">
    <property type="entry name" value="NOTCH1_EGF-like"/>
</dbReference>
<feature type="domain" description="EGF-like" evidence="14">
    <location>
        <begin position="236"/>
        <end position="273"/>
    </location>
</feature>
<dbReference type="SUPFAM" id="SSF57196">
    <property type="entry name" value="EGF/Laminin"/>
    <property type="match status" value="3"/>
</dbReference>
<dbReference type="InterPro" id="IPR001881">
    <property type="entry name" value="EGF-like_Ca-bd_dom"/>
</dbReference>
<evidence type="ECO:0000256" key="9">
    <source>
        <dbReference type="ARBA" id="ARBA00023136"/>
    </source>
</evidence>
<keyword evidence="9 13" id="KW-0472">Membrane</keyword>
<feature type="transmembrane region" description="Helical" evidence="13">
    <location>
        <begin position="1415"/>
        <end position="1436"/>
    </location>
</feature>
<evidence type="ECO:0000256" key="2">
    <source>
        <dbReference type="ARBA" id="ARBA00007200"/>
    </source>
</evidence>
<keyword evidence="11" id="KW-0325">Glycoprotein</keyword>
<dbReference type="Gene3D" id="2.10.25.10">
    <property type="entry name" value="Laminin"/>
    <property type="match status" value="7"/>
</dbReference>
<feature type="disulfide bond" evidence="12">
    <location>
        <begin position="263"/>
        <end position="272"/>
    </location>
</feature>
<dbReference type="Proteomes" id="UP001158576">
    <property type="component" value="Chromosome 1"/>
</dbReference>
<dbReference type="Pfam" id="PF07645">
    <property type="entry name" value="EGF_CA"/>
    <property type="match status" value="6"/>
</dbReference>
<dbReference type="EMBL" id="OU015566">
    <property type="protein sequence ID" value="CAG5105161.1"/>
    <property type="molecule type" value="Genomic_DNA"/>
</dbReference>
<keyword evidence="3 12" id="KW-0245">EGF-like domain</keyword>
<dbReference type="InterPro" id="IPR018097">
    <property type="entry name" value="EGF_Ca-bd_CS"/>
</dbReference>
<evidence type="ECO:0000313" key="15">
    <source>
        <dbReference type="EMBL" id="CAG5105161.1"/>
    </source>
</evidence>
<name>A0ABN7SPC4_OIKDI</name>
<evidence type="ECO:0000256" key="6">
    <source>
        <dbReference type="ARBA" id="ARBA00022737"/>
    </source>
</evidence>
<feature type="transmembrane region" description="Helical" evidence="13">
    <location>
        <begin position="1104"/>
        <end position="1122"/>
    </location>
</feature>
<feature type="transmembrane region" description="Helical" evidence="13">
    <location>
        <begin position="1334"/>
        <end position="1354"/>
    </location>
</feature>
<feature type="transmembrane region" description="Helical" evidence="13">
    <location>
        <begin position="941"/>
        <end position="964"/>
    </location>
</feature>
<evidence type="ECO:0000256" key="7">
    <source>
        <dbReference type="ARBA" id="ARBA00022837"/>
    </source>
</evidence>
<evidence type="ECO:0000256" key="12">
    <source>
        <dbReference type="PROSITE-ProRule" id="PRU00076"/>
    </source>
</evidence>
<dbReference type="InterPro" id="IPR000152">
    <property type="entry name" value="EGF-type_Asp/Asn_hydroxyl_site"/>
</dbReference>
<evidence type="ECO:0000256" key="13">
    <source>
        <dbReference type="SAM" id="Phobius"/>
    </source>
</evidence>
<feature type="transmembrane region" description="Helical" evidence="13">
    <location>
        <begin position="1022"/>
        <end position="1044"/>
    </location>
</feature>
<dbReference type="SMART" id="SM00181">
    <property type="entry name" value="EGF"/>
    <property type="match status" value="6"/>
</dbReference>
<sequence length="1601" mass="183156">MNCENTEGSFECSCINDLYYKLEPSGNACRDIDECNEESPTGKQCDLATTNCVNHIGIYDCPCKSGYEKKTEWECQDINECTTTDPSLKHNCDSSKNEIFCKDTNECQTPALVLQNCGVNVTCDNTVGSFSCDCQYPGHFYNGTGKICLDINECLDSASCPTYSTCDNFDMSYSCTCDDGFYGECTGSSCETLTCEDIDECAEFICDESMECENFIGSYSCFCRQGLIEERGKCVDIDECLDENNCPENSRCENFEASYSCKCDEGFYENSCEGVDHCADFRCEDIDECLEENLNVCEIKCLNNPGNYTCDCPLMLEKVGFGGCQAQEVEIQLDFDAQMIVVNAFSILSDKISNISNAIDAKTLAIAEGIDAAANMTEGILNKMMDPKSISDKFLHTLTSSNLDLAILLEPKAQEVIQQLEDLLQKISSDDLSSDKFHMAEGGIMPNFTIDSLSQTRSSEEPVICQIDINPFIYTKTDLNLEQRFLFIKNYSGTATITATDKTLVPDKFAKTLKSDKAEIVRFDLVREEDFFIFFELPEDVKIEVWIEFWKAPEPEVLKFRHQVNLPITKTASEVSSTICDPFGKCVGNEAGIFLNKDEIAKCFSRPQCSIFLQIYSSQDAEITIHPFSKTCVADQSKKWSTNNCNVSPHSTFHELKCSCQIEEEVKVAVMTGKFETKEDYLSIKIAKIIELTITIFPILLAGIWFLSLSKARATDRKLIRRLQPQQVAVVENTVAPELTIIILDSYYLIEAAPNFVNIEILYIDLIQKRKTHKLILGRKDCNIIHNGGKTVFICNMPIMKVLSVKLWIDFNAKKSVSFWPKSLEFRRLGKYPRKAGAYDVRVLSSFDSLVLFDERLSVMTNDTTITNDVNIKSRRQGRLLEYMIEYNNWFGINFKKKYSSFNCQTRIILSGFTLSLAILLNLLFYINFIPGEVLQFGNFLLSFSLILSIPATQGMNLLVTFAVRKIFMNLLPAELSVTRTEKRRSFLVMFLVGGICGCLSLTVLYYPKLNRISEEIWYSSVYLTCLFETVITPSLISVLLYVFNTEIAQSKSFKLFFPKNKPEFYSGEYESLHQENFLTRKEISKIVNSSNQREDLIRTIFKFAAYLFLISSLYGLSTVILPSEKFHVDRNFRNHLDFGKELLTMDNMWDTVKTKVPEIMHRDAFYNDKKLSFREQKFASDFVNFRLGPASFIQYRSQCGVFDKKWVPAPEPISIGNLKRRKISPSHLPWLSETRSFLPDDILLKTNLELTGCEFFAELGTSRESAEFMINELFENAWADEKTELVIFEQSFLNMNINSFIQLRLIFEFQEGGAIFPSLSIQQLKNVDLSDSILALSLSVFAIFFLYEIYAVGKIFYLRWFCFVTIFQIVLCLLDAGILALYILRTKFLSKAIAHFVMDPKGSPKFADVFLVQYYFISMVAISLFLHTLFLVHILSTLSVVRMYKIVLRKLKITLAPYVVGILPIQLGISSVIFLIYQNSSNLFRTFGRTFFTIVWQGYLKPSDMNADLESLLDNDWRRLAQTIYCVLNFSMMYVSMNMIIAIICDTNVDVRREEFHLDWLNLAAKYFKRKIVRMKRRTQYIFNYDSVRVNPNRRNAIWE</sequence>
<evidence type="ECO:0000256" key="5">
    <source>
        <dbReference type="ARBA" id="ARBA00022729"/>
    </source>
</evidence>